<dbReference type="PROSITE" id="PS50983">
    <property type="entry name" value="FE_B12_PBP"/>
    <property type="match status" value="1"/>
</dbReference>
<dbReference type="PANTHER" id="PTHR30535:SF34">
    <property type="entry name" value="MOLYBDATE-BINDING PROTEIN MOLA"/>
    <property type="match status" value="1"/>
</dbReference>
<dbReference type="RefSeq" id="WP_229932750.1">
    <property type="nucleotide sequence ID" value="NZ_CAJHOF010000007.1"/>
</dbReference>
<gene>
    <name evidence="2" type="primary">btuF</name>
    <name evidence="2" type="ORF">LMG7974_00949</name>
</gene>
<reference evidence="2 3" key="1">
    <citation type="submission" date="2020-11" db="EMBL/GenBank/DDBJ databases">
        <authorList>
            <person name="Peeters C."/>
        </authorList>
    </citation>
    <scope>NUCLEOTIDE SEQUENCE [LARGE SCALE GENOMIC DNA]</scope>
    <source>
        <strain evidence="2 3">LMG 7974</strain>
    </source>
</reference>
<dbReference type="EMBL" id="CAJHOF010000007">
    <property type="protein sequence ID" value="CAD7288326.1"/>
    <property type="molecule type" value="Genomic_DNA"/>
</dbReference>
<evidence type="ECO:0000313" key="3">
    <source>
        <dbReference type="Proteomes" id="UP000789803"/>
    </source>
</evidence>
<dbReference type="SUPFAM" id="SSF53807">
    <property type="entry name" value="Helical backbone' metal receptor"/>
    <property type="match status" value="1"/>
</dbReference>
<keyword evidence="3" id="KW-1185">Reference proteome</keyword>
<proteinExistence type="predicted"/>
<comment type="caution">
    <text evidence="2">The sequence shown here is derived from an EMBL/GenBank/DDBJ whole genome shotgun (WGS) entry which is preliminary data.</text>
</comment>
<dbReference type="Gene3D" id="1.20.58.2180">
    <property type="match status" value="1"/>
</dbReference>
<evidence type="ECO:0000313" key="2">
    <source>
        <dbReference type="EMBL" id="CAD7288326.1"/>
    </source>
</evidence>
<dbReference type="InterPro" id="IPR002491">
    <property type="entry name" value="ABC_transptr_periplasmic_BD"/>
</dbReference>
<dbReference type="Pfam" id="PF01497">
    <property type="entry name" value="Peripla_BP_2"/>
    <property type="match status" value="1"/>
</dbReference>
<evidence type="ECO:0000259" key="1">
    <source>
        <dbReference type="PROSITE" id="PS50983"/>
    </source>
</evidence>
<dbReference type="InterPro" id="IPR050902">
    <property type="entry name" value="ABC_Transporter_SBP"/>
</dbReference>
<dbReference type="PANTHER" id="PTHR30535">
    <property type="entry name" value="VITAMIN B12-BINDING PROTEIN"/>
    <property type="match status" value="1"/>
</dbReference>
<organism evidence="2 3">
    <name type="scientific">Campylobacter majalis</name>
    <dbReference type="NCBI Taxonomy" id="2790656"/>
    <lineage>
        <taxon>Bacteria</taxon>
        <taxon>Pseudomonadati</taxon>
        <taxon>Campylobacterota</taxon>
        <taxon>Epsilonproteobacteria</taxon>
        <taxon>Campylobacterales</taxon>
        <taxon>Campylobacteraceae</taxon>
        <taxon>Campylobacter</taxon>
    </lineage>
</organism>
<protein>
    <submittedName>
        <fullName evidence="2">Vitamin B12-binding protein</fullName>
    </submittedName>
</protein>
<feature type="domain" description="Fe/B12 periplasmic-binding" evidence="1">
    <location>
        <begin position="38"/>
        <end position="307"/>
    </location>
</feature>
<sequence>MQKLAILLCFVCVAWCNDVDSYIKQNSENFSNTSKIKRVYASTPTLLYLLYAVSRHSIVGLNYEFNELERPYLDKKVREQEVVGGFFGKAKIPNSEKLLALSPDLILANNNVKQLGKLREIFTHVKKPILYFELKNLDDYIVAIEILGEVLDKKQRANELIKYAKQSLELKNKVQDVIAKHSLKKPRVYYAQGFDGLLSECEGSPHALLIALSGANNVHKCENISEYGRVKLSFEQVLTYQPDVILVYEKSFYDRIFTDKKWSLLKAVKDKKVYLIPRKPFSWFDRPPSFMRFLGLRWLVSLNYNEYFDIDMVSETIEFYKLFLDVNLTQEQAKEILAK</sequence>
<dbReference type="Gene3D" id="3.40.50.1980">
    <property type="entry name" value="Nitrogenase molybdenum iron protein domain"/>
    <property type="match status" value="2"/>
</dbReference>
<name>A0ABM8Q686_9BACT</name>
<dbReference type="Proteomes" id="UP000789803">
    <property type="component" value="Unassembled WGS sequence"/>
</dbReference>
<accession>A0ABM8Q686</accession>